<dbReference type="GO" id="GO:0009360">
    <property type="term" value="C:DNA polymerase III complex"/>
    <property type="evidence" value="ECO:0007669"/>
    <property type="project" value="TreeGrafter"/>
</dbReference>
<reference evidence="2 3" key="1">
    <citation type="submission" date="2015-09" db="EMBL/GenBank/DDBJ databases">
        <title>Complete genome sequence of a benzo[a]pyrene-degrading bacterium Altererythrobacter epoxidivorans CGMCC 1.7731T.</title>
        <authorList>
            <person name="Li Z."/>
            <person name="Cheng H."/>
            <person name="Huo Y."/>
            <person name="Xu X."/>
        </authorList>
    </citation>
    <scope>NUCLEOTIDE SEQUENCE [LARGE SCALE GENOMIC DNA]</scope>
    <source>
        <strain evidence="2 3">CGMCC 1.7731</strain>
    </source>
</reference>
<dbReference type="EMBL" id="CP012669">
    <property type="protein sequence ID" value="ALE16475.1"/>
    <property type="molecule type" value="Genomic_DNA"/>
</dbReference>
<feature type="compositionally biased region" description="Basic and acidic residues" evidence="1">
    <location>
        <begin position="68"/>
        <end position="82"/>
    </location>
</feature>
<keyword evidence="2" id="KW-0548">Nucleotidyltransferase</keyword>
<dbReference type="OrthoDB" id="9811073at2"/>
<evidence type="ECO:0000256" key="1">
    <source>
        <dbReference type="SAM" id="MobiDB-lite"/>
    </source>
</evidence>
<dbReference type="PANTHER" id="PTHR11669:SF8">
    <property type="entry name" value="DNA POLYMERASE III SUBUNIT DELTA"/>
    <property type="match status" value="1"/>
</dbReference>
<protein>
    <submittedName>
        <fullName evidence="2">DNA polymerase III delta prime subunit</fullName>
        <ecNumber evidence="2">2.7.7.7</ecNumber>
    </submittedName>
</protein>
<dbReference type="STRING" id="361183.AMC99_01180"/>
<dbReference type="Pfam" id="PF13177">
    <property type="entry name" value="DNA_pol3_delta2"/>
    <property type="match status" value="1"/>
</dbReference>
<dbReference type="InterPro" id="IPR050238">
    <property type="entry name" value="DNA_Rep/Repair_Clamp_Loader"/>
</dbReference>
<organism evidence="2 3">
    <name type="scientific">Altererythrobacter epoxidivorans</name>
    <dbReference type="NCBI Taxonomy" id="361183"/>
    <lineage>
        <taxon>Bacteria</taxon>
        <taxon>Pseudomonadati</taxon>
        <taxon>Pseudomonadota</taxon>
        <taxon>Alphaproteobacteria</taxon>
        <taxon>Sphingomonadales</taxon>
        <taxon>Erythrobacteraceae</taxon>
        <taxon>Altererythrobacter</taxon>
    </lineage>
</organism>
<dbReference type="AlphaFoldDB" id="A0A0M4MVF0"/>
<dbReference type="InterPro" id="IPR027417">
    <property type="entry name" value="P-loop_NTPase"/>
</dbReference>
<feature type="compositionally biased region" description="Basic and acidic residues" evidence="1">
    <location>
        <begin position="52"/>
        <end position="61"/>
    </location>
</feature>
<keyword evidence="2" id="KW-0808">Transferase</keyword>
<proteinExistence type="predicted"/>
<sequence length="318" mass="35334">MIDWPNHLEAWRSWRDAMQGDRMHHAWLLAGKSGLGKHEFAEAAARELLGRAPGMDHHPDIHSITYGPKDEKEDKKRAEGKDYERARSIRIGQIREMQHRLTTRPTLGDKRVVIINPADDMERNASNALLKSLEEPPAGTYFLLVTHRPARLLPTIRSRCRVLRFPTLADEQIALLLDQQAPMTMPDLREAALAAAGGSLGNALTFIEQELGEISSLMHRILDQGDPHFELRGQLSRAIGPRPDRARLTAILDLALSILGEQIHLTSGVHQQAIVDAHEEFVRLSGQAPTFNFDAGLLSIEIGTLLARVAEASEPANA</sequence>
<dbReference type="PATRIC" id="fig|361183.4.peg.1152"/>
<name>A0A0M4MVF0_9SPHN</name>
<evidence type="ECO:0000313" key="3">
    <source>
        <dbReference type="Proteomes" id="UP000057938"/>
    </source>
</evidence>
<feature type="region of interest" description="Disordered" evidence="1">
    <location>
        <begin position="52"/>
        <end position="82"/>
    </location>
</feature>
<dbReference type="GO" id="GO:0006261">
    <property type="term" value="P:DNA-templated DNA replication"/>
    <property type="evidence" value="ECO:0007669"/>
    <property type="project" value="TreeGrafter"/>
</dbReference>
<dbReference type="Proteomes" id="UP000057938">
    <property type="component" value="Chromosome"/>
</dbReference>
<dbReference type="PANTHER" id="PTHR11669">
    <property type="entry name" value="REPLICATION FACTOR C / DNA POLYMERASE III GAMMA-TAU SUBUNIT"/>
    <property type="match status" value="1"/>
</dbReference>
<dbReference type="SUPFAM" id="SSF52540">
    <property type="entry name" value="P-loop containing nucleoside triphosphate hydrolases"/>
    <property type="match status" value="1"/>
</dbReference>
<dbReference type="Gene3D" id="3.40.50.300">
    <property type="entry name" value="P-loop containing nucleotide triphosphate hydrolases"/>
    <property type="match status" value="1"/>
</dbReference>
<dbReference type="GO" id="GO:0003887">
    <property type="term" value="F:DNA-directed DNA polymerase activity"/>
    <property type="evidence" value="ECO:0007669"/>
    <property type="project" value="UniProtKB-EC"/>
</dbReference>
<gene>
    <name evidence="2" type="ORF">AMC99_01180</name>
</gene>
<evidence type="ECO:0000313" key="2">
    <source>
        <dbReference type="EMBL" id="ALE16475.1"/>
    </source>
</evidence>
<keyword evidence="3" id="KW-1185">Reference proteome</keyword>
<dbReference type="RefSeq" id="WP_061923976.1">
    <property type="nucleotide sequence ID" value="NZ_CP012669.1"/>
</dbReference>
<accession>A0A0M4MVF0</accession>
<dbReference type="EC" id="2.7.7.7" evidence="2"/>
<dbReference type="KEGG" id="aep:AMC99_01180"/>